<proteinExistence type="predicted"/>
<feature type="transmembrane region" description="Helical" evidence="7">
    <location>
        <begin position="134"/>
        <end position="156"/>
    </location>
</feature>
<dbReference type="SMART" id="SM00331">
    <property type="entry name" value="PP2C_SIG"/>
    <property type="match status" value="1"/>
</dbReference>
<dbReference type="InterPro" id="IPR035965">
    <property type="entry name" value="PAS-like_dom_sf"/>
</dbReference>
<dbReference type="InterPro" id="IPR001932">
    <property type="entry name" value="PPM-type_phosphatase-like_dom"/>
</dbReference>
<keyword evidence="2" id="KW-1003">Cell membrane</keyword>
<feature type="transmembrane region" description="Helical" evidence="7">
    <location>
        <begin position="45"/>
        <end position="63"/>
    </location>
</feature>
<dbReference type="Gene3D" id="3.60.40.10">
    <property type="entry name" value="PPM-type phosphatase domain"/>
    <property type="match status" value="1"/>
</dbReference>
<evidence type="ECO:0000256" key="6">
    <source>
        <dbReference type="ARBA" id="ARBA00023136"/>
    </source>
</evidence>
<dbReference type="SUPFAM" id="SSF81606">
    <property type="entry name" value="PP2C-like"/>
    <property type="match status" value="1"/>
</dbReference>
<dbReference type="Proteomes" id="UP001165405">
    <property type="component" value="Unassembled WGS sequence"/>
</dbReference>
<protein>
    <submittedName>
        <fullName evidence="9">SpoIIE family protein phosphatase</fullName>
    </submittedName>
</protein>
<dbReference type="PANTHER" id="PTHR43156:SF2">
    <property type="entry name" value="STAGE II SPORULATION PROTEIN E"/>
    <property type="match status" value="1"/>
</dbReference>
<keyword evidence="10" id="KW-1185">Reference proteome</keyword>
<comment type="subcellular location">
    <subcellularLocation>
        <location evidence="1">Cell membrane</location>
        <topology evidence="1">Multi-pass membrane protein</topology>
    </subcellularLocation>
</comment>
<dbReference type="GO" id="GO:0016791">
    <property type="term" value="F:phosphatase activity"/>
    <property type="evidence" value="ECO:0007669"/>
    <property type="project" value="TreeGrafter"/>
</dbReference>
<feature type="transmembrane region" description="Helical" evidence="7">
    <location>
        <begin position="292"/>
        <end position="310"/>
    </location>
</feature>
<evidence type="ECO:0000259" key="8">
    <source>
        <dbReference type="SMART" id="SM00331"/>
    </source>
</evidence>
<feature type="transmembrane region" description="Helical" evidence="7">
    <location>
        <begin position="95"/>
        <end position="114"/>
    </location>
</feature>
<organism evidence="9 10">
    <name type="scientific">Antribacter soli</name>
    <dbReference type="NCBI Taxonomy" id="2910976"/>
    <lineage>
        <taxon>Bacteria</taxon>
        <taxon>Bacillati</taxon>
        <taxon>Actinomycetota</taxon>
        <taxon>Actinomycetes</taxon>
        <taxon>Micrococcales</taxon>
        <taxon>Promicromonosporaceae</taxon>
        <taxon>Antribacter</taxon>
    </lineage>
</organism>
<evidence type="ECO:0000256" key="1">
    <source>
        <dbReference type="ARBA" id="ARBA00004651"/>
    </source>
</evidence>
<evidence type="ECO:0000256" key="4">
    <source>
        <dbReference type="ARBA" id="ARBA00022801"/>
    </source>
</evidence>
<keyword evidence="4" id="KW-0378">Hydrolase</keyword>
<dbReference type="Pfam" id="PF07228">
    <property type="entry name" value="SpoIIE"/>
    <property type="match status" value="1"/>
</dbReference>
<comment type="caution">
    <text evidence="9">The sequence shown here is derived from an EMBL/GenBank/DDBJ whole genome shotgun (WGS) entry which is preliminary data.</text>
</comment>
<dbReference type="EMBL" id="JAKGSG010000025">
    <property type="protein sequence ID" value="MCF4121095.1"/>
    <property type="molecule type" value="Genomic_DNA"/>
</dbReference>
<keyword evidence="6 7" id="KW-0472">Membrane</keyword>
<reference evidence="9" key="1">
    <citation type="submission" date="2022-01" db="EMBL/GenBank/DDBJ databases">
        <title>Antribacter sp. nov., isolated from Guizhou of China.</title>
        <authorList>
            <person name="Chengliang C."/>
            <person name="Ya Z."/>
        </authorList>
    </citation>
    <scope>NUCLEOTIDE SEQUENCE</scope>
    <source>
        <strain evidence="9">KLBMP 9083</strain>
    </source>
</reference>
<feature type="domain" description="PPM-type phosphatase" evidence="8">
    <location>
        <begin position="478"/>
        <end position="686"/>
    </location>
</feature>
<evidence type="ECO:0000256" key="2">
    <source>
        <dbReference type="ARBA" id="ARBA00022475"/>
    </source>
</evidence>
<dbReference type="PANTHER" id="PTHR43156">
    <property type="entry name" value="STAGE II SPORULATION PROTEIN E-RELATED"/>
    <property type="match status" value="1"/>
</dbReference>
<keyword evidence="3 7" id="KW-0812">Transmembrane</keyword>
<evidence type="ECO:0000256" key="5">
    <source>
        <dbReference type="ARBA" id="ARBA00022989"/>
    </source>
</evidence>
<accession>A0AA41U790</accession>
<dbReference type="GO" id="GO:0005886">
    <property type="term" value="C:plasma membrane"/>
    <property type="evidence" value="ECO:0007669"/>
    <property type="project" value="UniProtKB-SubCell"/>
</dbReference>
<feature type="transmembrane region" description="Helical" evidence="7">
    <location>
        <begin position="261"/>
        <end position="280"/>
    </location>
</feature>
<dbReference type="AlphaFoldDB" id="A0AA41U790"/>
<sequence length="692" mass="71721">MSARGDSAPVVGRGPAVTSRDLRMVLWFAVAYGVAAYLGRVPDEAGVSVVWPAAGVSVLWLVARAGRPWRWVDPALIAVVTVAVSYGSAMPLAQAAMSGIAASLQAVVCAVVVARRIRRVWLARGGQALRLNEFVWFVAAALCGALASAPVIALAGTLNGAGMPGEDAILWCVRNTVSVLVLGSAGLVVGEAVRRRRWRPDGGPGQRPSSTAERVACLLSTPILYVAWFAWVDERAVAFLLLTLTVWAGTRLPSRLVVVHVLLVSIVVVAQTTLGAGPFVQSPTLTQSVAVAHVYVGLVCILGLGLSLAGEERSRLVAALTVASDGTTAQAGLLTAILETMSEGVQAVDIDGQVLIRNPSARRLLTGTTNTAQGHGLDAGAQLADLADLRTLDGSPVTDDRILYGGAPRGDGGGALDLLVQPPGTTEPRVVAFTTTRIPDAYGGGAVTVMRDVTAERQELRRAALVQASLLPTRPPNLPGYDLAAQVVPAGSVGGDFYDWQEVAGGVVVTLADVMGKGTGAAILAATTRSVLRSQQEDDDVVATVIAAERALSEDLANSGAFVTIVRTRLHASSGRLTHADAGHGLSFLIRADGTTDRLVATGLPLGIAVDVPRTARHAVLAPGDVLLILSDGVLDAAGGSIADLRPLEPVVRSATSATEVVERVLKAVAAQGTQEDDLTVVALRREPTARR</sequence>
<name>A0AA41U790_9MICO</name>
<feature type="transmembrane region" description="Helical" evidence="7">
    <location>
        <begin position="21"/>
        <end position="39"/>
    </location>
</feature>
<dbReference type="InterPro" id="IPR036457">
    <property type="entry name" value="PPM-type-like_dom_sf"/>
</dbReference>
<dbReference type="SUPFAM" id="SSF55785">
    <property type="entry name" value="PYP-like sensor domain (PAS domain)"/>
    <property type="match status" value="1"/>
</dbReference>
<dbReference type="InterPro" id="IPR007895">
    <property type="entry name" value="MASE1"/>
</dbReference>
<evidence type="ECO:0000313" key="9">
    <source>
        <dbReference type="EMBL" id="MCF4121095.1"/>
    </source>
</evidence>
<dbReference type="Gene3D" id="3.30.450.20">
    <property type="entry name" value="PAS domain"/>
    <property type="match status" value="1"/>
</dbReference>
<evidence type="ECO:0000256" key="7">
    <source>
        <dbReference type="SAM" id="Phobius"/>
    </source>
</evidence>
<feature type="transmembrane region" description="Helical" evidence="7">
    <location>
        <begin position="211"/>
        <end position="231"/>
    </location>
</feature>
<dbReference type="RefSeq" id="WP_236088875.1">
    <property type="nucleotide sequence ID" value="NZ_JAKGSG010000025.1"/>
</dbReference>
<evidence type="ECO:0000313" key="10">
    <source>
        <dbReference type="Proteomes" id="UP001165405"/>
    </source>
</evidence>
<dbReference type="InterPro" id="IPR052016">
    <property type="entry name" value="Bact_Sigma-Reg"/>
</dbReference>
<evidence type="ECO:0000256" key="3">
    <source>
        <dbReference type="ARBA" id="ARBA00022692"/>
    </source>
</evidence>
<feature type="transmembrane region" description="Helical" evidence="7">
    <location>
        <begin position="168"/>
        <end position="190"/>
    </location>
</feature>
<dbReference type="Pfam" id="PF05231">
    <property type="entry name" value="MASE1"/>
    <property type="match status" value="1"/>
</dbReference>
<keyword evidence="5 7" id="KW-1133">Transmembrane helix</keyword>
<gene>
    <name evidence="9" type="ORF">L1785_08880</name>
</gene>